<reference evidence="3 4" key="1">
    <citation type="submission" date="2020-02" db="EMBL/GenBank/DDBJ databases">
        <title>Newly sequenced genome of strain CSTR1 showed variability in Candidatus Kuenenia stuttgartiensis genomes.</title>
        <authorList>
            <person name="Ding C."/>
            <person name="Adrian L."/>
        </authorList>
    </citation>
    <scope>NUCLEOTIDE SEQUENCE [LARGE SCALE GENOMIC DNA]</scope>
    <source>
        <strain evidence="3 4">CSTR1</strain>
    </source>
</reference>
<dbReference type="Gene3D" id="3.40.50.970">
    <property type="match status" value="1"/>
</dbReference>
<feature type="domain" description="Thiamine pyrophosphate enzyme TPP-binding" evidence="2">
    <location>
        <begin position="107"/>
        <end position="253"/>
    </location>
</feature>
<proteinExistence type="inferred from homology"/>
<dbReference type="GO" id="GO:0005948">
    <property type="term" value="C:acetolactate synthase complex"/>
    <property type="evidence" value="ECO:0007669"/>
    <property type="project" value="TreeGrafter"/>
</dbReference>
<dbReference type="GO" id="GO:0030976">
    <property type="term" value="F:thiamine pyrophosphate binding"/>
    <property type="evidence" value="ECO:0007669"/>
    <property type="project" value="InterPro"/>
</dbReference>
<dbReference type="Pfam" id="PF02775">
    <property type="entry name" value="TPP_enzyme_C"/>
    <property type="match status" value="1"/>
</dbReference>
<evidence type="ECO:0000259" key="2">
    <source>
        <dbReference type="Pfam" id="PF02775"/>
    </source>
</evidence>
<dbReference type="SUPFAM" id="SSF52518">
    <property type="entry name" value="Thiamin diphosphate-binding fold (THDP-binding)"/>
    <property type="match status" value="1"/>
</dbReference>
<dbReference type="InterPro" id="IPR029061">
    <property type="entry name" value="THDP-binding"/>
</dbReference>
<evidence type="ECO:0000313" key="3">
    <source>
        <dbReference type="EMBL" id="QII12901.1"/>
    </source>
</evidence>
<dbReference type="SUPFAM" id="SSF52467">
    <property type="entry name" value="DHS-like NAD/FAD-binding domain"/>
    <property type="match status" value="1"/>
</dbReference>
<evidence type="ECO:0000313" key="4">
    <source>
        <dbReference type="Proteomes" id="UP000501926"/>
    </source>
</evidence>
<dbReference type="CDD" id="cd02010">
    <property type="entry name" value="TPP_ALS"/>
    <property type="match status" value="1"/>
</dbReference>
<dbReference type="EMBL" id="CP049055">
    <property type="protein sequence ID" value="QII12901.1"/>
    <property type="molecule type" value="Genomic_DNA"/>
</dbReference>
<dbReference type="GO" id="GO:0009097">
    <property type="term" value="P:isoleucine biosynthetic process"/>
    <property type="evidence" value="ECO:0007669"/>
    <property type="project" value="TreeGrafter"/>
</dbReference>
<comment type="similarity">
    <text evidence="1">Belongs to the TPP enzyme family.</text>
</comment>
<accession>A0A6G7GTW7</accession>
<dbReference type="GO" id="GO:0050660">
    <property type="term" value="F:flavin adenine dinucleotide binding"/>
    <property type="evidence" value="ECO:0007669"/>
    <property type="project" value="TreeGrafter"/>
</dbReference>
<dbReference type="AlphaFoldDB" id="A0A6G7GTW7"/>
<dbReference type="Gene3D" id="3.40.50.1220">
    <property type="entry name" value="TPP-binding domain"/>
    <property type="match status" value="1"/>
</dbReference>
<name>A0A6G7GTW7_KUEST</name>
<dbReference type="PANTHER" id="PTHR18968:SF129">
    <property type="entry name" value="ACETOLACTATE SYNTHASE"/>
    <property type="match status" value="1"/>
</dbReference>
<dbReference type="Proteomes" id="UP000501926">
    <property type="component" value="Chromosome"/>
</dbReference>
<dbReference type="GO" id="GO:0009099">
    <property type="term" value="P:L-valine biosynthetic process"/>
    <property type="evidence" value="ECO:0007669"/>
    <property type="project" value="TreeGrafter"/>
</dbReference>
<protein>
    <recommendedName>
        <fullName evidence="2">Thiamine pyrophosphate enzyme TPP-binding domain-containing protein</fullName>
    </recommendedName>
</protein>
<dbReference type="InterPro" id="IPR011766">
    <property type="entry name" value="TPP_enzyme_TPP-bd"/>
</dbReference>
<dbReference type="RefSeq" id="WP_164995258.1">
    <property type="nucleotide sequence ID" value="NZ_CP049055.1"/>
</dbReference>
<dbReference type="InterPro" id="IPR045229">
    <property type="entry name" value="TPP_enz"/>
</dbReference>
<dbReference type="InterPro" id="IPR029035">
    <property type="entry name" value="DHS-like_NAD/FAD-binding_dom"/>
</dbReference>
<gene>
    <name evidence="3" type="ORF">KsCSTR_35220</name>
</gene>
<sequence>MGYNTVEYPPFVWNKDLHKKIVNIDFVDAQTDKYFNPDIEVIGDISHSLRKLAVKIEKKTTPEFEKLRNFLEKKLAAKEEGKYPFTPMEIVYHVRKTLDREDIVTLDNGIYKLWFSRLYRTYAPDTLLLDNALATMGAGLPSALTAKLLNPGKKVLAVVGDGGFMMNSQELETAVRYKIPVVVLIVNDNAFGFIKWKQKNMKLRNFALDYSNPDFVKYAESYGASGFKINKGEHLSDVLRQAFSLNKPAVIECPVDYSVNYDVFSQELQNCVCELL</sequence>
<evidence type="ECO:0000256" key="1">
    <source>
        <dbReference type="ARBA" id="ARBA00007812"/>
    </source>
</evidence>
<dbReference type="PANTHER" id="PTHR18968">
    <property type="entry name" value="THIAMINE PYROPHOSPHATE ENZYMES"/>
    <property type="match status" value="1"/>
</dbReference>
<organism evidence="3 4">
    <name type="scientific">Kuenenia stuttgartiensis</name>
    <dbReference type="NCBI Taxonomy" id="174633"/>
    <lineage>
        <taxon>Bacteria</taxon>
        <taxon>Pseudomonadati</taxon>
        <taxon>Planctomycetota</taxon>
        <taxon>Candidatus Brocadiia</taxon>
        <taxon>Candidatus Brocadiales</taxon>
        <taxon>Candidatus Brocadiaceae</taxon>
        <taxon>Candidatus Kuenenia</taxon>
    </lineage>
</organism>
<dbReference type="GO" id="GO:0003984">
    <property type="term" value="F:acetolactate synthase activity"/>
    <property type="evidence" value="ECO:0007669"/>
    <property type="project" value="TreeGrafter"/>
</dbReference>